<dbReference type="PANTHER" id="PTHR21621">
    <property type="entry name" value="RIBOSOMAL PROTEIN S6 MODIFICATION PROTEIN"/>
    <property type="match status" value="1"/>
</dbReference>
<protein>
    <submittedName>
        <fullName evidence="4">Carboxylate--amine ligase</fullName>
    </submittedName>
</protein>
<organism evidence="4 5">
    <name type="scientific">Terasakiella brassicae</name>
    <dbReference type="NCBI Taxonomy" id="1634917"/>
    <lineage>
        <taxon>Bacteria</taxon>
        <taxon>Pseudomonadati</taxon>
        <taxon>Pseudomonadota</taxon>
        <taxon>Alphaproteobacteria</taxon>
        <taxon>Rhodospirillales</taxon>
        <taxon>Terasakiellaceae</taxon>
        <taxon>Terasakiella</taxon>
    </lineage>
</organism>
<dbReference type="GO" id="GO:0005524">
    <property type="term" value="F:ATP binding"/>
    <property type="evidence" value="ECO:0007669"/>
    <property type="project" value="UniProtKB-UniRule"/>
</dbReference>
<dbReference type="SUPFAM" id="SSF56059">
    <property type="entry name" value="Glutathione synthetase ATP-binding domain-like"/>
    <property type="match status" value="1"/>
</dbReference>
<evidence type="ECO:0000313" key="4">
    <source>
        <dbReference type="EMBL" id="GGF60966.1"/>
    </source>
</evidence>
<evidence type="ECO:0000259" key="3">
    <source>
        <dbReference type="PROSITE" id="PS50975"/>
    </source>
</evidence>
<evidence type="ECO:0000256" key="1">
    <source>
        <dbReference type="ARBA" id="ARBA00022598"/>
    </source>
</evidence>
<sequence>MQQTLIVVEDSADWPFETAATLISFEKYLHDYPKLNEPKTRIINLCDTENYLSKGYYCSLLAEARCHRVLPSVKTINALRNRHAEAESYWLAENDVSDLESLKERQDHFIFFGVCADKRIERLAGKLFQQFPAPVLKVTLYREQGKLGFTLKRESPSVLSPYQRDDFLQALHAFTQTVWRGGAKGKRLRWDMAILIDPEEKVPPSNRQAITRFVKAAAKLGINAQTLQVCELQNIDQYDALFVREATAIDHHTYRLVNKAEAAGLIVMDDSASILRCCNKVFLHDAFNYNGVPSLKTLVVSDQSDETLMDIERQLSYPLILKMPEGSFSLGVFKVTNREQLREKLTLLFQDNALVLAQEFLFTEYDWRIGVLNGRAIFACRYYMARNHWQIYNHESRRYFSGDFETLPTFEVPKPVLDAALKAAKVVGDGLYGVDLKYADGKAYVMEVNDNPNIDHKIEDAYLGDELYMQIMAEFLRRLETRGR</sequence>
<keyword evidence="1 4" id="KW-0436">Ligase</keyword>
<dbReference type="GO" id="GO:0005737">
    <property type="term" value="C:cytoplasm"/>
    <property type="evidence" value="ECO:0007669"/>
    <property type="project" value="TreeGrafter"/>
</dbReference>
<dbReference type="Gene3D" id="3.30.470.20">
    <property type="entry name" value="ATP-grasp fold, B domain"/>
    <property type="match status" value="1"/>
</dbReference>
<accession>A0A917FA09</accession>
<reference evidence="4" key="1">
    <citation type="journal article" date="2014" name="Int. J. Syst. Evol. Microbiol.">
        <title>Complete genome sequence of Corynebacterium casei LMG S-19264T (=DSM 44701T), isolated from a smear-ripened cheese.</title>
        <authorList>
            <consortium name="US DOE Joint Genome Institute (JGI-PGF)"/>
            <person name="Walter F."/>
            <person name="Albersmeier A."/>
            <person name="Kalinowski J."/>
            <person name="Ruckert C."/>
        </authorList>
    </citation>
    <scope>NUCLEOTIDE SEQUENCE</scope>
    <source>
        <strain evidence="4">CGMCC 1.15254</strain>
    </source>
</reference>
<dbReference type="EMBL" id="BMHV01000008">
    <property type="protein sequence ID" value="GGF60966.1"/>
    <property type="molecule type" value="Genomic_DNA"/>
</dbReference>
<feature type="domain" description="ATP-grasp" evidence="3">
    <location>
        <begin position="284"/>
        <end position="477"/>
    </location>
</feature>
<dbReference type="Gene3D" id="3.30.1490.20">
    <property type="entry name" value="ATP-grasp fold, A domain"/>
    <property type="match status" value="1"/>
</dbReference>
<dbReference type="Proteomes" id="UP000632498">
    <property type="component" value="Unassembled WGS sequence"/>
</dbReference>
<dbReference type="PROSITE" id="PS50975">
    <property type="entry name" value="ATP_GRASP"/>
    <property type="match status" value="1"/>
</dbReference>
<dbReference type="AlphaFoldDB" id="A0A917FA09"/>
<dbReference type="GO" id="GO:0046872">
    <property type="term" value="F:metal ion binding"/>
    <property type="evidence" value="ECO:0007669"/>
    <property type="project" value="InterPro"/>
</dbReference>
<keyword evidence="2" id="KW-0067">ATP-binding</keyword>
<evidence type="ECO:0000313" key="5">
    <source>
        <dbReference type="Proteomes" id="UP000632498"/>
    </source>
</evidence>
<dbReference type="Pfam" id="PF14401">
    <property type="entry name" value="RLAN"/>
    <property type="match status" value="1"/>
</dbReference>
<name>A0A917FA09_9PROT</name>
<gene>
    <name evidence="4" type="ORF">GCM10011332_13420</name>
</gene>
<dbReference type="RefSeq" id="WP_188663082.1">
    <property type="nucleotide sequence ID" value="NZ_BMHV01000008.1"/>
</dbReference>
<proteinExistence type="predicted"/>
<dbReference type="GO" id="GO:0018169">
    <property type="term" value="F:ribosomal S6-glutamic acid ligase activity"/>
    <property type="evidence" value="ECO:0007669"/>
    <property type="project" value="TreeGrafter"/>
</dbReference>
<comment type="caution">
    <text evidence="4">The sequence shown here is derived from an EMBL/GenBank/DDBJ whole genome shotgun (WGS) entry which is preliminary data.</text>
</comment>
<reference evidence="4" key="2">
    <citation type="submission" date="2020-09" db="EMBL/GenBank/DDBJ databases">
        <authorList>
            <person name="Sun Q."/>
            <person name="Zhou Y."/>
        </authorList>
    </citation>
    <scope>NUCLEOTIDE SEQUENCE</scope>
    <source>
        <strain evidence="4">CGMCC 1.15254</strain>
    </source>
</reference>
<dbReference type="GO" id="GO:0009432">
    <property type="term" value="P:SOS response"/>
    <property type="evidence" value="ECO:0007669"/>
    <property type="project" value="TreeGrafter"/>
</dbReference>
<keyword evidence="2" id="KW-0547">Nucleotide-binding</keyword>
<evidence type="ECO:0000256" key="2">
    <source>
        <dbReference type="PROSITE-ProRule" id="PRU00409"/>
    </source>
</evidence>
<keyword evidence="5" id="KW-1185">Reference proteome</keyword>
<dbReference type="GO" id="GO:0008716">
    <property type="term" value="F:D-alanine-D-alanine ligase activity"/>
    <property type="evidence" value="ECO:0007669"/>
    <property type="project" value="InterPro"/>
</dbReference>
<dbReference type="InterPro" id="IPR011095">
    <property type="entry name" value="Dala_Dala_lig_C"/>
</dbReference>
<dbReference type="InterPro" id="IPR025839">
    <property type="entry name" value="RLAN_dom"/>
</dbReference>
<dbReference type="InterPro" id="IPR011761">
    <property type="entry name" value="ATP-grasp"/>
</dbReference>
<dbReference type="PANTHER" id="PTHR21621:SF0">
    <property type="entry name" value="BETA-CITRYLGLUTAMATE SYNTHASE B-RELATED"/>
    <property type="match status" value="1"/>
</dbReference>
<dbReference type="Pfam" id="PF07478">
    <property type="entry name" value="Dala_Dala_lig_C"/>
    <property type="match status" value="1"/>
</dbReference>
<dbReference type="InterPro" id="IPR013815">
    <property type="entry name" value="ATP_grasp_subdomain_1"/>
</dbReference>